<feature type="transmembrane region" description="Helical" evidence="8">
    <location>
        <begin position="361"/>
        <end position="384"/>
    </location>
</feature>
<evidence type="ECO:0000259" key="9">
    <source>
        <dbReference type="PROSITE" id="PS50156"/>
    </source>
</evidence>
<accession>A0A937HJN7</accession>
<feature type="transmembrane region" description="Helical" evidence="8">
    <location>
        <begin position="224"/>
        <end position="243"/>
    </location>
</feature>
<dbReference type="PANTHER" id="PTHR33406">
    <property type="entry name" value="MEMBRANE PROTEIN MJ1562-RELATED"/>
    <property type="match status" value="1"/>
</dbReference>
<evidence type="ECO:0000256" key="4">
    <source>
        <dbReference type="ARBA" id="ARBA00022692"/>
    </source>
</evidence>
<keyword evidence="3" id="KW-1003">Cell membrane</keyword>
<dbReference type="Gene3D" id="1.20.1640.10">
    <property type="entry name" value="Multidrug efflux transporter AcrB transmembrane domain"/>
    <property type="match status" value="2"/>
</dbReference>
<dbReference type="GO" id="GO:0005886">
    <property type="term" value="C:plasma membrane"/>
    <property type="evidence" value="ECO:0007669"/>
    <property type="project" value="UniProtKB-SubCell"/>
</dbReference>
<evidence type="ECO:0000313" key="10">
    <source>
        <dbReference type="EMBL" id="MBL6761468.1"/>
    </source>
</evidence>
<feature type="transmembrane region" description="Helical" evidence="8">
    <location>
        <begin position="700"/>
        <end position="725"/>
    </location>
</feature>
<feature type="region of interest" description="Disordered" evidence="7">
    <location>
        <begin position="768"/>
        <end position="789"/>
    </location>
</feature>
<comment type="caution">
    <text evidence="10">The sequence shown here is derived from an EMBL/GenBank/DDBJ whole genome shotgun (WGS) entry which is preliminary data.</text>
</comment>
<evidence type="ECO:0000256" key="2">
    <source>
        <dbReference type="ARBA" id="ARBA00010157"/>
    </source>
</evidence>
<evidence type="ECO:0000256" key="6">
    <source>
        <dbReference type="ARBA" id="ARBA00023136"/>
    </source>
</evidence>
<feature type="transmembrane region" description="Helical" evidence="8">
    <location>
        <begin position="405"/>
        <end position="425"/>
    </location>
</feature>
<dbReference type="PROSITE" id="PS50156">
    <property type="entry name" value="SSD"/>
    <property type="match status" value="1"/>
</dbReference>
<evidence type="ECO:0000256" key="3">
    <source>
        <dbReference type="ARBA" id="ARBA00022475"/>
    </source>
</evidence>
<comment type="similarity">
    <text evidence="2">Belongs to the resistance-nodulation-cell division (RND) (TC 2.A.6) family. MmpL subfamily.</text>
</comment>
<comment type="subcellular location">
    <subcellularLocation>
        <location evidence="1">Cell membrane</location>
        <topology evidence="1">Multi-pass membrane protein</topology>
    </subcellularLocation>
</comment>
<keyword evidence="4 8" id="KW-0812">Transmembrane</keyword>
<sequence length="789" mass="86976">MPAMQQYGEFVVRRPFLVIFLSLLVALTGLSGGRYLGFTNDYRYFFSNENPYLTAFEELERTYSSPDTIIYVYQPKDGSDASSREGLNLAYELTEGGWQIPFSTRVDSLTNFQNTRAIGEDDLEVRDLVPDPADIDNQRIKYVEDTILNEPLLAGRLLSLDKKTAAVLVSLRPPRDDVQATTAIVIKAREIHEAMRAKYPDIRIELTGSQMLSNAFSEAAQEDLATLTPTMFVIIALVLIFTTRKLWATFATMIVVTLSAGAAMGTGGWLGFPLSPPASGAPTIVLTVAVADCVHILITALVSQGQGMEKRQAIVESLKINAQAVFLTSVTTAIGLFSLNFSDAPPYRDLGNFAGIGSLYAWVLSMTLFPALLAVLPMKGSAVVDRQSRSMEWLANIIIDKRRPLMVVMLAVVALGAGLLPRLTFNDRFVEYFDERVDFRQASDWASDNLTGIYIINYSLESGDVGAVSDPEYLENLDNFAGWLRTQPEVVHVASFSDVVKRINRSFNGDRQNFYAVPENRQLAAQYVLLYEMSLPYGLDLNDQLNVDKSASRVVVTLKDLSTAEMKALRARALDWLRTNTPERMHVEPSGQAVMFSYIGERNFEAMTVGTIIAFVLISACLMLVLRSLRLGLISLVPNIAPPAVAMGFFSLYQYEVGFWTAFVGATAIGLIVDATVHMLSKYRHARFELGYSSVESVRYSFTTVGTALWVCSFVLIAGFMVLTLSPFLINAMLGRIVALTILTALVLDFLLLPALLMWIDGRGDPNAPYKAKTGSKDGAEEAAAQPAE</sequence>
<proteinExistence type="inferred from homology"/>
<name>A0A937HJN7_9PROT</name>
<feature type="transmembrane region" description="Helical" evidence="8">
    <location>
        <begin position="633"/>
        <end position="653"/>
    </location>
</feature>
<dbReference type="InterPro" id="IPR004869">
    <property type="entry name" value="MMPL_dom"/>
</dbReference>
<feature type="transmembrane region" description="Helical" evidence="8">
    <location>
        <begin position="606"/>
        <end position="626"/>
    </location>
</feature>
<dbReference type="SUPFAM" id="SSF82866">
    <property type="entry name" value="Multidrug efflux transporter AcrB transmembrane domain"/>
    <property type="match status" value="2"/>
</dbReference>
<protein>
    <submittedName>
        <fullName evidence="10">MMPL family transporter</fullName>
    </submittedName>
</protein>
<evidence type="ECO:0000313" key="11">
    <source>
        <dbReference type="Proteomes" id="UP000785783"/>
    </source>
</evidence>
<dbReference type="AlphaFoldDB" id="A0A937HJN7"/>
<dbReference type="EMBL" id="JADHOK010000014">
    <property type="protein sequence ID" value="MBL6761468.1"/>
    <property type="molecule type" value="Genomic_DNA"/>
</dbReference>
<keyword evidence="5 8" id="KW-1133">Transmembrane helix</keyword>
<dbReference type="Proteomes" id="UP000785783">
    <property type="component" value="Unassembled WGS sequence"/>
</dbReference>
<dbReference type="InterPro" id="IPR000731">
    <property type="entry name" value="SSD"/>
</dbReference>
<feature type="transmembrane region" description="Helical" evidence="8">
    <location>
        <begin position="250"/>
        <end position="272"/>
    </location>
</feature>
<keyword evidence="6 8" id="KW-0472">Membrane</keyword>
<evidence type="ECO:0000256" key="8">
    <source>
        <dbReference type="SAM" id="Phobius"/>
    </source>
</evidence>
<dbReference type="PANTHER" id="PTHR33406:SF6">
    <property type="entry name" value="MEMBRANE PROTEIN YDGH-RELATED"/>
    <property type="match status" value="1"/>
</dbReference>
<feature type="transmembrane region" description="Helical" evidence="8">
    <location>
        <begin position="737"/>
        <end position="760"/>
    </location>
</feature>
<feature type="transmembrane region" description="Helical" evidence="8">
    <location>
        <begin position="659"/>
        <end position="680"/>
    </location>
</feature>
<dbReference type="InterPro" id="IPR050545">
    <property type="entry name" value="Mycobact_MmpL"/>
</dbReference>
<feature type="transmembrane region" description="Helical" evidence="8">
    <location>
        <begin position="324"/>
        <end position="341"/>
    </location>
</feature>
<evidence type="ECO:0000256" key="5">
    <source>
        <dbReference type="ARBA" id="ARBA00022989"/>
    </source>
</evidence>
<evidence type="ECO:0000256" key="7">
    <source>
        <dbReference type="SAM" id="MobiDB-lite"/>
    </source>
</evidence>
<feature type="domain" description="SSD" evidence="9">
    <location>
        <begin position="245"/>
        <end position="375"/>
    </location>
</feature>
<organism evidence="10 11">
    <name type="scientific">PS1 clade bacterium</name>
    <dbReference type="NCBI Taxonomy" id="2175152"/>
    <lineage>
        <taxon>Bacteria</taxon>
        <taxon>Pseudomonadati</taxon>
        <taxon>Pseudomonadota</taxon>
        <taxon>Alphaproteobacteria</taxon>
        <taxon>PS1 clade</taxon>
    </lineage>
</organism>
<dbReference type="Pfam" id="PF03176">
    <property type="entry name" value="MMPL"/>
    <property type="match status" value="2"/>
</dbReference>
<evidence type="ECO:0000256" key="1">
    <source>
        <dbReference type="ARBA" id="ARBA00004651"/>
    </source>
</evidence>
<feature type="transmembrane region" description="Helical" evidence="8">
    <location>
        <begin position="284"/>
        <end position="303"/>
    </location>
</feature>
<gene>
    <name evidence="10" type="ORF">ISQ19_02100</name>
</gene>
<reference evidence="10" key="1">
    <citation type="submission" date="2020-10" db="EMBL/GenBank/DDBJ databases">
        <title>Microbiome of the Black Sea water column analyzed by genome centric metagenomics.</title>
        <authorList>
            <person name="Cabello-Yeves P.J."/>
            <person name="Callieri C."/>
            <person name="Picazo A."/>
            <person name="Mehrshad M."/>
            <person name="Haro-Moreno J.M."/>
            <person name="Roda-Garcia J."/>
            <person name="Dzembekova N."/>
            <person name="Slabakova V."/>
            <person name="Slabakova N."/>
            <person name="Moncheva S."/>
            <person name="Rodriguez-Valera F."/>
        </authorList>
    </citation>
    <scope>NUCLEOTIDE SEQUENCE</scope>
    <source>
        <strain evidence="10">BS307-5m-G5</strain>
    </source>
</reference>